<dbReference type="EMBL" id="HBUF01216755">
    <property type="protein sequence ID" value="CAG6667555.1"/>
    <property type="molecule type" value="Transcribed_RNA"/>
</dbReference>
<organism evidence="1">
    <name type="scientific">Cacopsylla melanoneura</name>
    <dbReference type="NCBI Taxonomy" id="428564"/>
    <lineage>
        <taxon>Eukaryota</taxon>
        <taxon>Metazoa</taxon>
        <taxon>Ecdysozoa</taxon>
        <taxon>Arthropoda</taxon>
        <taxon>Hexapoda</taxon>
        <taxon>Insecta</taxon>
        <taxon>Pterygota</taxon>
        <taxon>Neoptera</taxon>
        <taxon>Paraneoptera</taxon>
        <taxon>Hemiptera</taxon>
        <taxon>Sternorrhyncha</taxon>
        <taxon>Psylloidea</taxon>
        <taxon>Psyllidae</taxon>
        <taxon>Psyllinae</taxon>
        <taxon>Cacopsylla</taxon>
    </lineage>
</organism>
<evidence type="ECO:0000313" key="1">
    <source>
        <dbReference type="EMBL" id="CAG6667542.1"/>
    </source>
</evidence>
<name>A0A8D8SJN6_9HEMI</name>
<dbReference type="EMBL" id="HBUF01216756">
    <property type="protein sequence ID" value="CAG6667558.1"/>
    <property type="molecule type" value="Transcribed_RNA"/>
</dbReference>
<dbReference type="EMBL" id="HBUF01216751">
    <property type="protein sequence ID" value="CAG6667542.1"/>
    <property type="molecule type" value="Transcribed_RNA"/>
</dbReference>
<dbReference type="EMBL" id="HBUF01216754">
    <property type="protein sequence ID" value="CAG6667552.1"/>
    <property type="molecule type" value="Transcribed_RNA"/>
</dbReference>
<accession>A0A8D8SJN6</accession>
<protein>
    <submittedName>
        <fullName evidence="1">Uncharacterized protein</fullName>
    </submittedName>
</protein>
<dbReference type="EMBL" id="HBUF01216753">
    <property type="protein sequence ID" value="CAG6667549.1"/>
    <property type="molecule type" value="Transcribed_RNA"/>
</dbReference>
<reference evidence="1" key="1">
    <citation type="submission" date="2021-05" db="EMBL/GenBank/DDBJ databases">
        <authorList>
            <person name="Alioto T."/>
            <person name="Alioto T."/>
            <person name="Gomez Garrido J."/>
        </authorList>
    </citation>
    <scope>NUCLEOTIDE SEQUENCE</scope>
</reference>
<dbReference type="EMBL" id="HBUF01216752">
    <property type="protein sequence ID" value="CAG6667545.1"/>
    <property type="molecule type" value="Transcribed_RNA"/>
</dbReference>
<proteinExistence type="predicted"/>
<sequence>MPPSMRGRHHVRVGHIATRWPGVGTHHREGWRWRGTASHARMLVPQVGPIRRVVGRTGVRRYTHGTRARWRVIPRGRCNRPVATTCIQHGAAGREQILILFLLRCECGTLRSV</sequence>
<dbReference type="AlphaFoldDB" id="A0A8D8SJN6"/>